<dbReference type="EMBL" id="JBGMEK010000003">
    <property type="protein sequence ID" value="MFA0809797.1"/>
    <property type="molecule type" value="Genomic_DNA"/>
</dbReference>
<dbReference type="Pfam" id="PF11101">
    <property type="entry name" value="DUF2884"/>
    <property type="match status" value="1"/>
</dbReference>
<feature type="signal peptide" evidence="1">
    <location>
        <begin position="1"/>
        <end position="19"/>
    </location>
</feature>
<sequence length="256" mass="28397">MWKPLAISMLVGLGTSAIAHDGIEINTDNCNASLDYSVSVGPNFFEVKPESDDKQLVYFGLPDQLLVEGKPIVLGPQQMQLMQEYRKQLHSAGRDTLLITLEAVDIAMDGLSLAITTLAGPDHPDTHELKQFSAELLQRTEDRLNREGEIYQLGNSEIGDYVDETISAEFEPRIERLAKQSAGTIAWHALKAVFTGGQSIEEQVTEEVEQLLEQRASAIEYTAQKLCSSLESIEKLEIKIHKEIPALGSYDLVEIK</sequence>
<comment type="caution">
    <text evidence="2">The sequence shown here is derived from an EMBL/GenBank/DDBJ whole genome shotgun (WGS) entry which is preliminary data.</text>
</comment>
<dbReference type="RefSeq" id="WP_371837413.1">
    <property type="nucleotide sequence ID" value="NZ_JBGMEK010000003.1"/>
</dbReference>
<name>A0ABV4NUP8_9GAMM</name>
<dbReference type="Proteomes" id="UP001569428">
    <property type="component" value="Unassembled WGS sequence"/>
</dbReference>
<evidence type="ECO:0000256" key="1">
    <source>
        <dbReference type="SAM" id="SignalP"/>
    </source>
</evidence>
<keyword evidence="1" id="KW-0732">Signal</keyword>
<proteinExistence type="predicted"/>
<evidence type="ECO:0000313" key="2">
    <source>
        <dbReference type="EMBL" id="MFA0809797.1"/>
    </source>
</evidence>
<feature type="chain" id="PRO_5045572027" evidence="1">
    <location>
        <begin position="20"/>
        <end position="256"/>
    </location>
</feature>
<reference evidence="2 3" key="1">
    <citation type="submission" date="2024-08" db="EMBL/GenBank/DDBJ databases">
        <authorList>
            <person name="Ishaq N."/>
        </authorList>
    </citation>
    <scope>NUCLEOTIDE SEQUENCE [LARGE SCALE GENOMIC DNA]</scope>
    <source>
        <strain evidence="2 3">DSM 18651</strain>
    </source>
</reference>
<keyword evidence="3" id="KW-1185">Reference proteome</keyword>
<dbReference type="InterPro" id="IPR021307">
    <property type="entry name" value="DUF2884"/>
</dbReference>
<gene>
    <name evidence="2" type="ORF">ACCI49_02600</name>
</gene>
<evidence type="ECO:0000313" key="3">
    <source>
        <dbReference type="Proteomes" id="UP001569428"/>
    </source>
</evidence>
<protein>
    <submittedName>
        <fullName evidence="2">DUF2884 family protein</fullName>
    </submittedName>
</protein>
<organism evidence="2 3">
    <name type="scientific">Microbulbifer epialgicus</name>
    <dbReference type="NCBI Taxonomy" id="393907"/>
    <lineage>
        <taxon>Bacteria</taxon>
        <taxon>Pseudomonadati</taxon>
        <taxon>Pseudomonadota</taxon>
        <taxon>Gammaproteobacteria</taxon>
        <taxon>Cellvibrionales</taxon>
        <taxon>Microbulbiferaceae</taxon>
        <taxon>Microbulbifer</taxon>
    </lineage>
</organism>
<accession>A0ABV4NUP8</accession>